<evidence type="ECO:0000256" key="5">
    <source>
        <dbReference type="NCBIfam" id="TIGR00168"/>
    </source>
</evidence>
<accession>A0A2S7U477</accession>
<dbReference type="GO" id="GO:0016020">
    <property type="term" value="C:membrane"/>
    <property type="evidence" value="ECO:0007669"/>
    <property type="project" value="TreeGrafter"/>
</dbReference>
<dbReference type="HAMAP" id="MF_00080">
    <property type="entry name" value="IF_3"/>
    <property type="match status" value="1"/>
</dbReference>
<evidence type="ECO:0000256" key="6">
    <source>
        <dbReference type="SAM" id="MobiDB-lite"/>
    </source>
</evidence>
<proteinExistence type="inferred from homology"/>
<dbReference type="Gene3D" id="3.10.20.80">
    <property type="entry name" value="Translation initiation factor 3 (IF-3), N-terminal domain"/>
    <property type="match status" value="1"/>
</dbReference>
<dbReference type="NCBIfam" id="TIGR00168">
    <property type="entry name" value="infC"/>
    <property type="match status" value="1"/>
</dbReference>
<gene>
    <name evidence="4" type="primary">infC</name>
    <name evidence="9" type="ORF">BSZ32_15970</name>
</gene>
<name>A0A2S7U477_9BACT</name>
<comment type="caution">
    <text evidence="9">The sequence shown here is derived from an EMBL/GenBank/DDBJ whole genome shotgun (WGS) entry which is preliminary data.</text>
</comment>
<evidence type="ECO:0000256" key="2">
    <source>
        <dbReference type="ARBA" id="ARBA00022540"/>
    </source>
</evidence>
<dbReference type="FunFam" id="3.30.110.10:FF:000001">
    <property type="entry name" value="Translation initiation factor IF-3"/>
    <property type="match status" value="1"/>
</dbReference>
<dbReference type="GO" id="GO:0043022">
    <property type="term" value="F:ribosome binding"/>
    <property type="evidence" value="ECO:0007669"/>
    <property type="project" value="TreeGrafter"/>
</dbReference>
<dbReference type="PANTHER" id="PTHR10938">
    <property type="entry name" value="TRANSLATION INITIATION FACTOR IF-3"/>
    <property type="match status" value="1"/>
</dbReference>
<organism evidence="9 10">
    <name type="scientific">Rubritalea profundi</name>
    <dbReference type="NCBI Taxonomy" id="1658618"/>
    <lineage>
        <taxon>Bacteria</taxon>
        <taxon>Pseudomonadati</taxon>
        <taxon>Verrucomicrobiota</taxon>
        <taxon>Verrucomicrobiia</taxon>
        <taxon>Verrucomicrobiales</taxon>
        <taxon>Rubritaleaceae</taxon>
        <taxon>Rubritalea</taxon>
    </lineage>
</organism>
<evidence type="ECO:0000256" key="3">
    <source>
        <dbReference type="ARBA" id="ARBA00022917"/>
    </source>
</evidence>
<keyword evidence="3 4" id="KW-0648">Protein biosynthesis</keyword>
<comment type="function">
    <text evidence="4">IF-3 binds to the 30S ribosomal subunit and shifts the equilibrium between 70S ribosomes and their 50S and 30S subunits in favor of the free subunits, thus enhancing the availability of 30S subunits on which protein synthesis initiation begins.</text>
</comment>
<dbReference type="Pfam" id="PF00707">
    <property type="entry name" value="IF3_C"/>
    <property type="match status" value="1"/>
</dbReference>
<keyword evidence="4" id="KW-0963">Cytoplasm</keyword>
<protein>
    <recommendedName>
        <fullName evidence="4 5">Translation initiation factor IF-3</fullName>
    </recommendedName>
</protein>
<dbReference type="SUPFAM" id="SSF55200">
    <property type="entry name" value="Translation initiation factor IF3, C-terminal domain"/>
    <property type="match status" value="1"/>
</dbReference>
<evidence type="ECO:0000256" key="1">
    <source>
        <dbReference type="ARBA" id="ARBA00005439"/>
    </source>
</evidence>
<dbReference type="PANTHER" id="PTHR10938:SF0">
    <property type="entry name" value="TRANSLATION INITIATION FACTOR IF-3, MITOCHONDRIAL"/>
    <property type="match status" value="1"/>
</dbReference>
<dbReference type="GO" id="GO:0003743">
    <property type="term" value="F:translation initiation factor activity"/>
    <property type="evidence" value="ECO:0007669"/>
    <property type="project" value="UniProtKB-UniRule"/>
</dbReference>
<keyword evidence="10" id="KW-1185">Reference proteome</keyword>
<dbReference type="InterPro" id="IPR019815">
    <property type="entry name" value="Translation_initiation_fac_3_C"/>
</dbReference>
<dbReference type="GO" id="GO:0005829">
    <property type="term" value="C:cytosol"/>
    <property type="evidence" value="ECO:0007669"/>
    <property type="project" value="TreeGrafter"/>
</dbReference>
<dbReference type="Proteomes" id="UP000239907">
    <property type="component" value="Unassembled WGS sequence"/>
</dbReference>
<evidence type="ECO:0000259" key="8">
    <source>
        <dbReference type="Pfam" id="PF05198"/>
    </source>
</evidence>
<dbReference type="Gene3D" id="3.30.110.10">
    <property type="entry name" value="Translation initiation factor 3 (IF-3), C-terminal domain"/>
    <property type="match status" value="1"/>
</dbReference>
<evidence type="ECO:0000313" key="10">
    <source>
        <dbReference type="Proteomes" id="UP000239907"/>
    </source>
</evidence>
<feature type="domain" description="Translation initiation factor 3 C-terminal" evidence="7">
    <location>
        <begin position="93"/>
        <end position="176"/>
    </location>
</feature>
<evidence type="ECO:0000256" key="4">
    <source>
        <dbReference type="HAMAP-Rule" id="MF_00080"/>
    </source>
</evidence>
<dbReference type="EMBL" id="MQWA01000001">
    <property type="protein sequence ID" value="PQJ29829.1"/>
    <property type="molecule type" value="Genomic_DNA"/>
</dbReference>
<feature type="compositionally biased region" description="Acidic residues" evidence="6">
    <location>
        <begin position="197"/>
        <end position="215"/>
    </location>
</feature>
<feature type="region of interest" description="Disordered" evidence="6">
    <location>
        <begin position="197"/>
        <end position="222"/>
    </location>
</feature>
<comment type="similarity">
    <text evidence="1 4">Belongs to the IF-3 family.</text>
</comment>
<dbReference type="AlphaFoldDB" id="A0A2S7U477"/>
<keyword evidence="2 4" id="KW-0396">Initiation factor</keyword>
<feature type="domain" description="Translation initiation factor 3 N-terminal" evidence="8">
    <location>
        <begin position="18"/>
        <end position="86"/>
    </location>
</feature>
<dbReference type="InterPro" id="IPR036788">
    <property type="entry name" value="T_IF-3_C_sf"/>
</dbReference>
<dbReference type="GO" id="GO:0032790">
    <property type="term" value="P:ribosome disassembly"/>
    <property type="evidence" value="ECO:0007669"/>
    <property type="project" value="TreeGrafter"/>
</dbReference>
<dbReference type="Pfam" id="PF05198">
    <property type="entry name" value="IF3_N"/>
    <property type="match status" value="1"/>
</dbReference>
<dbReference type="InterPro" id="IPR036787">
    <property type="entry name" value="T_IF-3_N_sf"/>
</dbReference>
<reference evidence="9 10" key="1">
    <citation type="submission" date="2016-12" db="EMBL/GenBank/DDBJ databases">
        <title>Study of bacterial adaptation to deep sea.</title>
        <authorList>
            <person name="Song J."/>
            <person name="Yoshizawa S."/>
            <person name="Kogure K."/>
        </authorList>
    </citation>
    <scope>NUCLEOTIDE SEQUENCE [LARGE SCALE GENOMIC DNA]</scope>
    <source>
        <strain evidence="9 10">SAORIC-165</strain>
    </source>
</reference>
<dbReference type="SUPFAM" id="SSF54364">
    <property type="entry name" value="Translation initiation factor IF3, N-terminal domain"/>
    <property type="match status" value="1"/>
</dbReference>
<comment type="subcellular location">
    <subcellularLocation>
        <location evidence="4">Cytoplasm</location>
    </subcellularLocation>
</comment>
<dbReference type="InterPro" id="IPR001288">
    <property type="entry name" value="Translation_initiation_fac_3"/>
</dbReference>
<comment type="subunit">
    <text evidence="4">Monomer.</text>
</comment>
<dbReference type="InterPro" id="IPR019814">
    <property type="entry name" value="Translation_initiation_fac_3_N"/>
</dbReference>
<evidence type="ECO:0000259" key="7">
    <source>
        <dbReference type="Pfam" id="PF00707"/>
    </source>
</evidence>
<evidence type="ECO:0000313" key="9">
    <source>
        <dbReference type="EMBL" id="PQJ29829.1"/>
    </source>
</evidence>
<sequence length="222" mass="25529">MAKPKKPYKNRRRDMTRVNEYIRAPKVRVVTDKGELIGVMSAREAVTKAKSIGLDLVEIASKADPPVCKVCDYGKYKYEQAKLKKSNPKTTTKLKEVKFRVRTEEHDYNLKCSRIENFLEEGNKVKVQLQFRGRENAHKDLGFVVLQRVAGDMTGMANLDQKPRLAGRAVTMLLSPLPKEQRKRKFQMVHGELIDEDDFEDTEDIENAEFDEKDAPEEAKEV</sequence>